<evidence type="ECO:0000313" key="15">
    <source>
        <dbReference type="EMBL" id="PNF15894.1"/>
    </source>
</evidence>
<evidence type="ECO:0000259" key="13">
    <source>
        <dbReference type="PROSITE" id="PS50222"/>
    </source>
</evidence>
<keyword evidence="6" id="KW-0106">Calcium</keyword>
<dbReference type="Gene3D" id="3.40.50.80">
    <property type="entry name" value="Nucleotide-binding domain of ferredoxin-NADP reductase (FNR) module"/>
    <property type="match status" value="1"/>
</dbReference>
<feature type="transmembrane region" description="Helical" evidence="12">
    <location>
        <begin position="218"/>
        <end position="243"/>
    </location>
</feature>
<evidence type="ECO:0008006" key="17">
    <source>
        <dbReference type="Google" id="ProtNLM"/>
    </source>
</evidence>
<keyword evidence="8 12" id="KW-1133">Transmembrane helix</keyword>
<comment type="caution">
    <text evidence="15">The sequence shown here is derived from an EMBL/GenBank/DDBJ whole genome shotgun (WGS) entry which is preliminary data.</text>
</comment>
<feature type="compositionally biased region" description="Polar residues" evidence="11">
    <location>
        <begin position="134"/>
        <end position="154"/>
    </location>
</feature>
<feature type="domain" description="EF-hand" evidence="13">
    <location>
        <begin position="9"/>
        <end position="44"/>
    </location>
</feature>
<feature type="transmembrane region" description="Helical" evidence="12">
    <location>
        <begin position="328"/>
        <end position="351"/>
    </location>
</feature>
<keyword evidence="5" id="KW-0274">FAD</keyword>
<dbReference type="InterPro" id="IPR002048">
    <property type="entry name" value="EF_hand_dom"/>
</dbReference>
<dbReference type="SUPFAM" id="SSF63380">
    <property type="entry name" value="Riboflavin synthase domain-like"/>
    <property type="match status" value="1"/>
</dbReference>
<evidence type="ECO:0000256" key="8">
    <source>
        <dbReference type="ARBA" id="ARBA00022989"/>
    </source>
</evidence>
<dbReference type="GO" id="GO:0016175">
    <property type="term" value="F:superoxide-generating NAD(P)H oxidase activity"/>
    <property type="evidence" value="ECO:0007669"/>
    <property type="project" value="TreeGrafter"/>
</dbReference>
<dbReference type="Pfam" id="PF01794">
    <property type="entry name" value="Ferric_reduct"/>
    <property type="match status" value="1"/>
</dbReference>
<evidence type="ECO:0000256" key="9">
    <source>
        <dbReference type="ARBA" id="ARBA00023002"/>
    </source>
</evidence>
<evidence type="ECO:0000256" key="4">
    <source>
        <dbReference type="ARBA" id="ARBA00022723"/>
    </source>
</evidence>
<feature type="domain" description="FAD-binding FR-type" evidence="14">
    <location>
        <begin position="408"/>
        <end position="513"/>
    </location>
</feature>
<dbReference type="InterPro" id="IPR013130">
    <property type="entry name" value="Fe3_Rdtase_TM_dom"/>
</dbReference>
<proteinExistence type="predicted"/>
<protein>
    <recommendedName>
        <fullName evidence="17">Dual oxidase</fullName>
    </recommendedName>
</protein>
<dbReference type="InterPro" id="IPR013112">
    <property type="entry name" value="FAD-bd_8"/>
</dbReference>
<dbReference type="InterPro" id="IPR017927">
    <property type="entry name" value="FAD-bd_FR_type"/>
</dbReference>
<dbReference type="GO" id="GO:0042554">
    <property type="term" value="P:superoxide anion generation"/>
    <property type="evidence" value="ECO:0007669"/>
    <property type="project" value="TreeGrafter"/>
</dbReference>
<accession>A0A2J7PHT8</accession>
<evidence type="ECO:0000313" key="16">
    <source>
        <dbReference type="Proteomes" id="UP000235965"/>
    </source>
</evidence>
<organism evidence="15 16">
    <name type="scientific">Cryptotermes secundus</name>
    <dbReference type="NCBI Taxonomy" id="105785"/>
    <lineage>
        <taxon>Eukaryota</taxon>
        <taxon>Metazoa</taxon>
        <taxon>Ecdysozoa</taxon>
        <taxon>Arthropoda</taxon>
        <taxon>Hexapoda</taxon>
        <taxon>Insecta</taxon>
        <taxon>Pterygota</taxon>
        <taxon>Neoptera</taxon>
        <taxon>Polyneoptera</taxon>
        <taxon>Dictyoptera</taxon>
        <taxon>Blattodea</taxon>
        <taxon>Blattoidea</taxon>
        <taxon>Termitoidae</taxon>
        <taxon>Kalotermitidae</taxon>
        <taxon>Cryptotermitinae</taxon>
        <taxon>Cryptotermes</taxon>
    </lineage>
</organism>
<evidence type="ECO:0000256" key="12">
    <source>
        <dbReference type="SAM" id="Phobius"/>
    </source>
</evidence>
<reference evidence="15 16" key="1">
    <citation type="submission" date="2017-12" db="EMBL/GenBank/DDBJ databases">
        <title>Hemimetabolous genomes reveal molecular basis of termite eusociality.</title>
        <authorList>
            <person name="Harrison M.C."/>
            <person name="Jongepier E."/>
            <person name="Robertson H.M."/>
            <person name="Arning N."/>
            <person name="Bitard-Feildel T."/>
            <person name="Chao H."/>
            <person name="Childers C.P."/>
            <person name="Dinh H."/>
            <person name="Doddapaneni H."/>
            <person name="Dugan S."/>
            <person name="Gowin J."/>
            <person name="Greiner C."/>
            <person name="Han Y."/>
            <person name="Hu H."/>
            <person name="Hughes D.S.T."/>
            <person name="Huylmans A.-K."/>
            <person name="Kemena C."/>
            <person name="Kremer L.P.M."/>
            <person name="Lee S.L."/>
            <person name="Lopez-Ezquerra A."/>
            <person name="Mallet L."/>
            <person name="Monroy-Kuhn J.M."/>
            <person name="Moser A."/>
            <person name="Murali S.C."/>
            <person name="Muzny D.M."/>
            <person name="Otani S."/>
            <person name="Piulachs M.-D."/>
            <person name="Poelchau M."/>
            <person name="Qu J."/>
            <person name="Schaub F."/>
            <person name="Wada-Katsumata A."/>
            <person name="Worley K.C."/>
            <person name="Xie Q."/>
            <person name="Ylla G."/>
            <person name="Poulsen M."/>
            <person name="Gibbs R.A."/>
            <person name="Schal C."/>
            <person name="Richards S."/>
            <person name="Belles X."/>
            <person name="Korb J."/>
            <person name="Bornberg-Bauer E."/>
        </authorList>
    </citation>
    <scope>NUCLEOTIDE SEQUENCE [LARGE SCALE GENOMIC DNA]</scope>
    <source>
        <tissue evidence="15">Whole body</tissue>
    </source>
</reference>
<dbReference type="FunFam" id="2.40.30.10:FF:000059">
    <property type="entry name" value="dual oxidase isoform X1"/>
    <property type="match status" value="1"/>
</dbReference>
<dbReference type="PROSITE" id="PS50222">
    <property type="entry name" value="EF_HAND_2"/>
    <property type="match status" value="1"/>
</dbReference>
<comment type="subcellular location">
    <subcellularLocation>
        <location evidence="1">Membrane</location>
        <topology evidence="1">Multi-pass membrane protein</topology>
    </subcellularLocation>
</comment>
<dbReference type="PROSITE" id="PS51384">
    <property type="entry name" value="FAD_FR"/>
    <property type="match status" value="1"/>
</dbReference>
<dbReference type="InterPro" id="IPR050369">
    <property type="entry name" value="RBOH/FRE"/>
</dbReference>
<evidence type="ECO:0000256" key="6">
    <source>
        <dbReference type="ARBA" id="ARBA00022837"/>
    </source>
</evidence>
<evidence type="ECO:0000256" key="1">
    <source>
        <dbReference type="ARBA" id="ARBA00004141"/>
    </source>
</evidence>
<dbReference type="PROSITE" id="PS00018">
    <property type="entry name" value="EF_HAND_1"/>
    <property type="match status" value="1"/>
</dbReference>
<dbReference type="SUPFAM" id="SSF47473">
    <property type="entry name" value="EF-hand"/>
    <property type="match status" value="1"/>
</dbReference>
<feature type="transmembrane region" description="Helical" evidence="12">
    <location>
        <begin position="358"/>
        <end position="379"/>
    </location>
</feature>
<dbReference type="PANTHER" id="PTHR11972:SF208">
    <property type="entry name" value="DUAL OXIDASE-LIKE PROTEIN"/>
    <property type="match status" value="1"/>
</dbReference>
<dbReference type="EMBL" id="NEVH01025133">
    <property type="protein sequence ID" value="PNF15894.1"/>
    <property type="molecule type" value="Genomic_DNA"/>
</dbReference>
<evidence type="ECO:0000256" key="2">
    <source>
        <dbReference type="ARBA" id="ARBA00022630"/>
    </source>
</evidence>
<name>A0A2J7PHT8_9NEOP</name>
<dbReference type="InterPro" id="IPR011992">
    <property type="entry name" value="EF-hand-dom_pair"/>
</dbReference>
<keyword evidence="16" id="KW-1185">Reference proteome</keyword>
<keyword evidence="2" id="KW-0285">Flavoprotein</keyword>
<dbReference type="InterPro" id="IPR039261">
    <property type="entry name" value="FNR_nucleotide-bd"/>
</dbReference>
<keyword evidence="9" id="KW-0560">Oxidoreductase</keyword>
<keyword evidence="4" id="KW-0479">Metal-binding</keyword>
<dbReference type="Pfam" id="PF08022">
    <property type="entry name" value="FAD_binding_8"/>
    <property type="match status" value="1"/>
</dbReference>
<feature type="region of interest" description="Disordered" evidence="11">
    <location>
        <begin position="132"/>
        <end position="161"/>
    </location>
</feature>
<dbReference type="GO" id="GO:0042742">
    <property type="term" value="P:defense response to bacterium"/>
    <property type="evidence" value="ECO:0007669"/>
    <property type="project" value="UniProtKB-ARBA"/>
</dbReference>
<evidence type="ECO:0000259" key="14">
    <source>
        <dbReference type="PROSITE" id="PS51384"/>
    </source>
</evidence>
<evidence type="ECO:0000256" key="10">
    <source>
        <dbReference type="ARBA" id="ARBA00023136"/>
    </source>
</evidence>
<dbReference type="PANTHER" id="PTHR11972">
    <property type="entry name" value="NADPH OXIDASE"/>
    <property type="match status" value="1"/>
</dbReference>
<dbReference type="OrthoDB" id="6019201at2759"/>
<dbReference type="GO" id="GO:0009653">
    <property type="term" value="P:anatomical structure morphogenesis"/>
    <property type="evidence" value="ECO:0007669"/>
    <property type="project" value="UniProtKB-ARBA"/>
</dbReference>
<dbReference type="Proteomes" id="UP000235965">
    <property type="component" value="Unassembled WGS sequence"/>
</dbReference>
<dbReference type="CDD" id="cd06186">
    <property type="entry name" value="NOX_Duox_like_FAD_NADP"/>
    <property type="match status" value="1"/>
</dbReference>
<feature type="transmembrane region" description="Helical" evidence="12">
    <location>
        <begin position="185"/>
        <end position="206"/>
    </location>
</feature>
<feature type="transmembrane region" description="Helical" evidence="12">
    <location>
        <begin position="385"/>
        <end position="404"/>
    </location>
</feature>
<keyword evidence="10 12" id="KW-0472">Membrane</keyword>
<dbReference type="InterPro" id="IPR018247">
    <property type="entry name" value="EF_Hand_1_Ca_BS"/>
</dbReference>
<evidence type="ECO:0000256" key="11">
    <source>
        <dbReference type="SAM" id="MobiDB-lite"/>
    </source>
</evidence>
<gene>
    <name evidence="15" type="ORF">B7P43_G07983</name>
</gene>
<dbReference type="GO" id="GO:0043020">
    <property type="term" value="C:NADPH oxidase complex"/>
    <property type="evidence" value="ECO:0007669"/>
    <property type="project" value="TreeGrafter"/>
</dbReference>
<dbReference type="AlphaFoldDB" id="A0A2J7PHT8"/>
<evidence type="ECO:0000256" key="3">
    <source>
        <dbReference type="ARBA" id="ARBA00022692"/>
    </source>
</evidence>
<dbReference type="SFLD" id="SFLDG01169">
    <property type="entry name" value="NADPH_oxidase_subgroup_(NOX)"/>
    <property type="match status" value="1"/>
</dbReference>
<dbReference type="SUPFAM" id="SSF52343">
    <property type="entry name" value="Ferredoxin reductase-like, C-terminal NADP-linked domain"/>
    <property type="match status" value="1"/>
</dbReference>
<dbReference type="GO" id="GO:0005509">
    <property type="term" value="F:calcium ion binding"/>
    <property type="evidence" value="ECO:0007669"/>
    <property type="project" value="InterPro"/>
</dbReference>
<sequence length="565" mass="64876">MLIIFAKGTADDKAKLMFDMYDINATGQLTQADFKNMIMSLMENVRADVQQQDLQTAINTILSAEGLANKDVITVEDFQRLLSNNEGRLGIDQLNLTGIPVPQGKVAALNRRTFIDHARVTVSSIYRDVREPMSETTSNTDAVHSSVRNDPTIDNDQENNRKEEPIESSFWISIKRNIENYSREIFWLALYTFVLLAIFAERAYYYSVEREHSGLRQIAGYGVTVTRGAASAMMFTYSSLLITMCRNTITVLRDTFLHIYIPFDLAVSFHKYIAMWALVFTVMHCIGHAFNFYSISTQTSDDLTCLFRNFFHSTHEIPKFHYWCWQTITGVTGILLTLLTALMFIFALPLARRRLYNAFWYTHSLYPVFYLLMILHGAGRLIQPPYFYYFFLGPCVLFTVDRLISVRRKKVEIPVLKAELLPSDVTFLEIKKPNDFEYKSGQWVRVACPDLSTSEYHPFTLSSAPHEKNLTIHIRGVGPWTTNIRRIYDPNLLGENPLPKIRLDGPYGEGHQDWYKFDVAVLVGGGIGVTPFASILKDIVFRSNMQHNTACKKVCRLLYHMKIIQ</sequence>
<dbReference type="Gene3D" id="1.10.238.10">
    <property type="entry name" value="EF-hand"/>
    <property type="match status" value="1"/>
</dbReference>
<dbReference type="InterPro" id="IPR017938">
    <property type="entry name" value="Riboflavin_synthase-like_b-brl"/>
</dbReference>
<evidence type="ECO:0000256" key="5">
    <source>
        <dbReference type="ARBA" id="ARBA00022827"/>
    </source>
</evidence>
<dbReference type="Gene3D" id="2.40.30.10">
    <property type="entry name" value="Translation factors"/>
    <property type="match status" value="1"/>
</dbReference>
<evidence type="ECO:0000256" key="7">
    <source>
        <dbReference type="ARBA" id="ARBA00022857"/>
    </source>
</evidence>
<feature type="transmembrane region" description="Helical" evidence="12">
    <location>
        <begin position="273"/>
        <end position="293"/>
    </location>
</feature>
<keyword evidence="7" id="KW-0521">NADP</keyword>
<keyword evidence="3 12" id="KW-0812">Transmembrane</keyword>